<dbReference type="Pfam" id="PF00856">
    <property type="entry name" value="SET"/>
    <property type="match status" value="1"/>
</dbReference>
<dbReference type="GO" id="GO:0070828">
    <property type="term" value="P:heterochromatin organization"/>
    <property type="evidence" value="ECO:0007669"/>
    <property type="project" value="TreeGrafter"/>
</dbReference>
<keyword evidence="26" id="KW-1185">Reference proteome</keyword>
<evidence type="ECO:0000256" key="2">
    <source>
        <dbReference type="ARBA" id="ARBA00004141"/>
    </source>
</evidence>
<dbReference type="SUPFAM" id="SSF82185">
    <property type="entry name" value="Histone H3 K4-specific methyltransferase SET7/9 N-terminal domain"/>
    <property type="match status" value="1"/>
</dbReference>
<evidence type="ECO:0000256" key="5">
    <source>
        <dbReference type="ARBA" id="ARBA00022454"/>
    </source>
</evidence>
<feature type="transmembrane region" description="Helical" evidence="23">
    <location>
        <begin position="561"/>
        <end position="584"/>
    </location>
</feature>
<evidence type="ECO:0000256" key="21">
    <source>
        <dbReference type="ARBA" id="ARBA00048660"/>
    </source>
</evidence>
<evidence type="ECO:0000256" key="19">
    <source>
        <dbReference type="ARBA" id="ARBA00030095"/>
    </source>
</evidence>
<dbReference type="Pfam" id="PF04103">
    <property type="entry name" value="CD20"/>
    <property type="match status" value="1"/>
</dbReference>
<dbReference type="InterPro" id="IPR046341">
    <property type="entry name" value="SET_dom_sf"/>
</dbReference>
<evidence type="ECO:0000256" key="1">
    <source>
        <dbReference type="ARBA" id="ARBA00004123"/>
    </source>
</evidence>
<dbReference type="Pfam" id="PF02493">
    <property type="entry name" value="MORN"/>
    <property type="match status" value="3"/>
</dbReference>
<feature type="transmembrane region" description="Helical" evidence="23">
    <location>
        <begin position="416"/>
        <end position="440"/>
    </location>
</feature>
<evidence type="ECO:0000256" key="22">
    <source>
        <dbReference type="SAM" id="MobiDB-lite"/>
    </source>
</evidence>
<dbReference type="InterPro" id="IPR001214">
    <property type="entry name" value="SET_dom"/>
</dbReference>
<dbReference type="Pfam" id="PF09004">
    <property type="entry name" value="ALKBH8_N"/>
    <property type="match status" value="1"/>
</dbReference>
<evidence type="ECO:0000256" key="13">
    <source>
        <dbReference type="ARBA" id="ARBA00023015"/>
    </source>
</evidence>
<dbReference type="InterPro" id="IPR054533">
    <property type="entry name" value="SETD7_N"/>
</dbReference>
<evidence type="ECO:0000256" key="23">
    <source>
        <dbReference type="SAM" id="Phobius"/>
    </source>
</evidence>
<keyword evidence="12 23" id="KW-1133">Transmembrane helix</keyword>
<dbReference type="GO" id="GO:0016020">
    <property type="term" value="C:membrane"/>
    <property type="evidence" value="ECO:0007669"/>
    <property type="project" value="UniProtKB-SubCell"/>
</dbReference>
<accession>A0AAV9SBI5</accession>
<keyword evidence="5" id="KW-0158">Chromosome</keyword>
<dbReference type="InterPro" id="IPR017155">
    <property type="entry name" value="Hist-Lys_N-MeTrfase_SETD7"/>
</dbReference>
<keyword evidence="9 23" id="KW-0812">Transmembrane</keyword>
<dbReference type="PANTHER" id="PTHR46820:SF1">
    <property type="entry name" value="HISTONE-LYSINE N-METHYLTRANSFERASE SETD7"/>
    <property type="match status" value="1"/>
</dbReference>
<feature type="domain" description="SET" evidence="24">
    <location>
        <begin position="214"/>
        <end position="336"/>
    </location>
</feature>
<organism evidence="25 26">
    <name type="scientific">Crenichthys baileyi</name>
    <name type="common">White River springfish</name>
    <dbReference type="NCBI Taxonomy" id="28760"/>
    <lineage>
        <taxon>Eukaryota</taxon>
        <taxon>Metazoa</taxon>
        <taxon>Chordata</taxon>
        <taxon>Craniata</taxon>
        <taxon>Vertebrata</taxon>
        <taxon>Euteleostomi</taxon>
        <taxon>Actinopterygii</taxon>
        <taxon>Neopterygii</taxon>
        <taxon>Teleostei</taxon>
        <taxon>Neoteleostei</taxon>
        <taxon>Acanthomorphata</taxon>
        <taxon>Ovalentaria</taxon>
        <taxon>Atherinomorphae</taxon>
        <taxon>Cyprinodontiformes</taxon>
        <taxon>Goodeidae</taxon>
        <taxon>Crenichthys</taxon>
    </lineage>
</organism>
<evidence type="ECO:0000256" key="11">
    <source>
        <dbReference type="ARBA" id="ARBA00022853"/>
    </source>
</evidence>
<dbReference type="Gene3D" id="2.20.110.10">
    <property type="entry name" value="Histone H3 K4-specific methyltransferase SET7/9 N-terminal domain"/>
    <property type="match status" value="2"/>
</dbReference>
<keyword evidence="7" id="KW-0808">Transferase</keyword>
<evidence type="ECO:0000256" key="14">
    <source>
        <dbReference type="ARBA" id="ARBA00023136"/>
    </source>
</evidence>
<evidence type="ECO:0000256" key="16">
    <source>
        <dbReference type="ARBA" id="ARBA00023163"/>
    </source>
</evidence>
<dbReference type="GO" id="GO:0003682">
    <property type="term" value="F:chromatin binding"/>
    <property type="evidence" value="ECO:0007669"/>
    <property type="project" value="TreeGrafter"/>
</dbReference>
<evidence type="ECO:0000256" key="17">
    <source>
        <dbReference type="ARBA" id="ARBA00023242"/>
    </source>
</evidence>
<feature type="region of interest" description="Disordered" evidence="22">
    <location>
        <begin position="677"/>
        <end position="710"/>
    </location>
</feature>
<dbReference type="Proteomes" id="UP001311232">
    <property type="component" value="Unassembled WGS sequence"/>
</dbReference>
<keyword evidence="10" id="KW-0677">Repeat</keyword>
<keyword evidence="6" id="KW-0489">Methyltransferase</keyword>
<dbReference type="GO" id="GO:0006355">
    <property type="term" value="P:regulation of DNA-templated transcription"/>
    <property type="evidence" value="ECO:0007669"/>
    <property type="project" value="InterPro"/>
</dbReference>
<gene>
    <name evidence="25" type="ORF">CRENBAI_014880</name>
</gene>
<name>A0AAV9SBI5_9TELE</name>
<feature type="transmembrane region" description="Helical" evidence="23">
    <location>
        <begin position="620"/>
        <end position="641"/>
    </location>
</feature>
<dbReference type="EC" id="2.1.1.364" evidence="18"/>
<keyword evidence="14 23" id="KW-0472">Membrane</keyword>
<dbReference type="InterPro" id="IPR015095">
    <property type="entry name" value="AlkB_hom8_N"/>
</dbReference>
<evidence type="ECO:0000256" key="12">
    <source>
        <dbReference type="ARBA" id="ARBA00022989"/>
    </source>
</evidence>
<comment type="caution">
    <text evidence="25">The sequence shown here is derived from an EMBL/GenBank/DDBJ whole genome shotgun (WGS) entry which is preliminary data.</text>
</comment>
<comment type="catalytic activity">
    <reaction evidence="21">
        <text>L-lysyl(4)-[histone H3] + S-adenosyl-L-methionine = N(6)-methyl-L-lysyl(4)-[histone H3] + S-adenosyl-L-homocysteine + H(+)</text>
        <dbReference type="Rhea" id="RHEA:60264"/>
        <dbReference type="Rhea" id="RHEA-COMP:15543"/>
        <dbReference type="Rhea" id="RHEA-COMP:15547"/>
        <dbReference type="ChEBI" id="CHEBI:15378"/>
        <dbReference type="ChEBI" id="CHEBI:29969"/>
        <dbReference type="ChEBI" id="CHEBI:57856"/>
        <dbReference type="ChEBI" id="CHEBI:59789"/>
        <dbReference type="ChEBI" id="CHEBI:61929"/>
        <dbReference type="EC" id="2.1.1.364"/>
    </reaction>
</comment>
<evidence type="ECO:0000256" key="4">
    <source>
        <dbReference type="ARBA" id="ARBA00020512"/>
    </source>
</evidence>
<evidence type="ECO:0000256" key="9">
    <source>
        <dbReference type="ARBA" id="ARBA00022692"/>
    </source>
</evidence>
<evidence type="ECO:0000256" key="10">
    <source>
        <dbReference type="ARBA" id="ARBA00022737"/>
    </source>
</evidence>
<dbReference type="SUPFAM" id="SSF82199">
    <property type="entry name" value="SET domain"/>
    <property type="match status" value="1"/>
</dbReference>
<dbReference type="PANTHER" id="PTHR46820">
    <property type="entry name" value="HISTONE-LYSINE N-METHYLTRANSFERASE SETD7"/>
    <property type="match status" value="1"/>
</dbReference>
<keyword evidence="15" id="KW-0010">Activator</keyword>
<keyword evidence="8" id="KW-0949">S-adenosyl-L-methionine</keyword>
<evidence type="ECO:0000256" key="20">
    <source>
        <dbReference type="ARBA" id="ARBA00047738"/>
    </source>
</evidence>
<evidence type="ECO:0000256" key="3">
    <source>
        <dbReference type="ARBA" id="ARBA00004286"/>
    </source>
</evidence>
<sequence length="710" mass="78313">MDSDDENVEEVVEGPLDEDGQPHGFCTVTYSSSDRFEGHFNHGEKNGKGKFFFFDGSTLEGFYVDEGLQGQGVYTHEDGGVLHGTYVDGELNGPARELDGEGRLVFKGQYKDNIRCGECWIYYPDGGCVFGRVNEDGEMTGNSIAYIYPDGCTALYGSFVDGEIIEARRAKLISNQTEKPRLQIPPNSPVYSYDKSTSSCIATHGLLPDPYESQRVFVAESLIKGAGQGLFAKADAKPGTVMAFYNGVRITHSEVDSRDWALNGNTISLDDDTVIDVPQPFDQTERYCASLGHKANHSFTPNCQYDLFSHPRFGQIKCIRTLRAVQKDEELTVAYGYDHEPTGKNGPEAPDCGAIFKYQLEEFLDLLEISDHYHRCPPWEAVSQQSFFKPKQEHSGGLSSVNMDRYRYFIFNQKGVLILGILQIACAGLCVVCGFMDAAFRKNTPLSTSRTPVWGGLVHVAENLSWVLHTSSIIKKPHQHLIFLQQVKVVHLSPSMLTTFYKSTIESVFWPGAFLSWPREDSCQKQRVPSETPINLDLDCSPAIMASPGVLALFASQRKNAVLVSVMVGAAGLSCAAAVLIIGYSCLTLTYGEEDKDVFHHHRSAKVTFILHRMVKGANATIILTCIISLVLSSLIGYVGFRSLPCCGCYDSRTGLETLVPQSDPGDTEMVCTWQAGGDDRLFNSPQTSDGVTKEEEDAPSNLPSYSRLT</sequence>
<dbReference type="FunFam" id="2.170.270.10:FF:000024">
    <property type="entry name" value="Histone-lysine N-methyltransferase SETD7"/>
    <property type="match status" value="1"/>
</dbReference>
<evidence type="ECO:0000256" key="15">
    <source>
        <dbReference type="ARBA" id="ARBA00023159"/>
    </source>
</evidence>
<dbReference type="GO" id="GO:0005694">
    <property type="term" value="C:chromosome"/>
    <property type="evidence" value="ECO:0007669"/>
    <property type="project" value="UniProtKB-SubCell"/>
</dbReference>
<proteinExistence type="predicted"/>
<evidence type="ECO:0000313" key="25">
    <source>
        <dbReference type="EMBL" id="KAK5618634.1"/>
    </source>
</evidence>
<evidence type="ECO:0000256" key="18">
    <source>
        <dbReference type="ARBA" id="ARBA00023620"/>
    </source>
</evidence>
<dbReference type="InterPro" id="IPR044436">
    <property type="entry name" value="SETD7_SET"/>
</dbReference>
<reference evidence="25 26" key="1">
    <citation type="submission" date="2021-06" db="EMBL/GenBank/DDBJ databases">
        <authorList>
            <person name="Palmer J.M."/>
        </authorList>
    </citation>
    <scope>NUCLEOTIDE SEQUENCE [LARGE SCALE GENOMIC DNA]</scope>
    <source>
        <strain evidence="25 26">MEX-2019</strain>
        <tissue evidence="25">Muscle</tissue>
    </source>
</reference>
<evidence type="ECO:0000256" key="8">
    <source>
        <dbReference type="ARBA" id="ARBA00022691"/>
    </source>
</evidence>
<comment type="subcellular location">
    <subcellularLocation>
        <location evidence="3">Chromosome</location>
    </subcellularLocation>
    <subcellularLocation>
        <location evidence="2">Membrane</location>
        <topology evidence="2">Multi-pass membrane protein</topology>
    </subcellularLocation>
    <subcellularLocation>
        <location evidence="1">Nucleus</location>
    </subcellularLocation>
</comment>
<comment type="catalytic activity">
    <reaction evidence="20">
        <text>L-lysyl-[protein] + S-adenosyl-L-methionine = N(6)-methyl-L-lysyl-[protein] + S-adenosyl-L-homocysteine + H(+)</text>
        <dbReference type="Rhea" id="RHEA:51736"/>
        <dbReference type="Rhea" id="RHEA-COMP:9752"/>
        <dbReference type="Rhea" id="RHEA-COMP:13053"/>
        <dbReference type="ChEBI" id="CHEBI:15378"/>
        <dbReference type="ChEBI" id="CHEBI:29969"/>
        <dbReference type="ChEBI" id="CHEBI:57856"/>
        <dbReference type="ChEBI" id="CHEBI:59789"/>
        <dbReference type="ChEBI" id="CHEBI:61929"/>
    </reaction>
    <physiologicalReaction direction="left-to-right" evidence="20">
        <dbReference type="Rhea" id="RHEA:51737"/>
    </physiologicalReaction>
</comment>
<dbReference type="GO" id="GO:0016706">
    <property type="term" value="F:2-oxoglutarate-dependent dioxygenase activity"/>
    <property type="evidence" value="ECO:0007669"/>
    <property type="project" value="InterPro"/>
</dbReference>
<keyword evidence="13" id="KW-0805">Transcription regulation</keyword>
<dbReference type="InterPro" id="IPR003409">
    <property type="entry name" value="MORN"/>
</dbReference>
<evidence type="ECO:0000256" key="7">
    <source>
        <dbReference type="ARBA" id="ARBA00022679"/>
    </source>
</evidence>
<keyword evidence="11" id="KW-0156">Chromatin regulator</keyword>
<dbReference type="FunFam" id="2.20.110.10:FF:000005">
    <property type="entry name" value="Histone-lysine N-methyltransferase SETD7"/>
    <property type="match status" value="1"/>
</dbReference>
<dbReference type="Gene3D" id="2.170.270.10">
    <property type="entry name" value="SET domain"/>
    <property type="match status" value="1"/>
</dbReference>
<evidence type="ECO:0000256" key="6">
    <source>
        <dbReference type="ARBA" id="ARBA00022603"/>
    </source>
</evidence>
<dbReference type="CDD" id="cd10530">
    <property type="entry name" value="SET_SETD7"/>
    <property type="match status" value="1"/>
</dbReference>
<evidence type="ECO:0000313" key="26">
    <source>
        <dbReference type="Proteomes" id="UP001311232"/>
    </source>
</evidence>
<dbReference type="EMBL" id="JAHHUM010000608">
    <property type="protein sequence ID" value="KAK5618634.1"/>
    <property type="molecule type" value="Genomic_DNA"/>
</dbReference>
<dbReference type="PROSITE" id="PS51577">
    <property type="entry name" value="SAM_MT43_SET7"/>
    <property type="match status" value="1"/>
</dbReference>
<dbReference type="GO" id="GO:0140945">
    <property type="term" value="F:histone H3K4 monomethyltransferase activity"/>
    <property type="evidence" value="ECO:0007669"/>
    <property type="project" value="UniProtKB-EC"/>
</dbReference>
<dbReference type="AlphaFoldDB" id="A0AAV9SBI5"/>
<dbReference type="InterPro" id="IPR007237">
    <property type="entry name" value="CD20-like"/>
</dbReference>
<dbReference type="Pfam" id="PF22648">
    <property type="entry name" value="SET7_N"/>
    <property type="match status" value="1"/>
</dbReference>
<dbReference type="GO" id="GO:0032259">
    <property type="term" value="P:methylation"/>
    <property type="evidence" value="ECO:0007669"/>
    <property type="project" value="UniProtKB-KW"/>
</dbReference>
<keyword evidence="16" id="KW-0804">Transcription</keyword>
<keyword evidence="17" id="KW-0539">Nucleus</keyword>
<protein>
    <recommendedName>
        <fullName evidence="4">Histone-lysine N-methyltransferase SETD7</fullName>
        <ecNumber evidence="18">2.1.1.364</ecNumber>
    </recommendedName>
    <alternativeName>
        <fullName evidence="19">SET domain-containing protein 7</fullName>
    </alternativeName>
</protein>
<evidence type="ECO:0000259" key="24">
    <source>
        <dbReference type="PROSITE" id="PS50280"/>
    </source>
</evidence>
<dbReference type="PROSITE" id="PS50280">
    <property type="entry name" value="SET"/>
    <property type="match status" value="1"/>
</dbReference>
<dbReference type="GO" id="GO:0005634">
    <property type="term" value="C:nucleus"/>
    <property type="evidence" value="ECO:0007669"/>
    <property type="project" value="UniProtKB-SubCell"/>
</dbReference>